<dbReference type="GO" id="GO:0017000">
    <property type="term" value="P:antibiotic biosynthetic process"/>
    <property type="evidence" value="ECO:0007669"/>
    <property type="project" value="InterPro"/>
</dbReference>
<name>A0A382UYQ7_9ZZZZ</name>
<dbReference type="Gene3D" id="3.60.20.10">
    <property type="entry name" value="Glutamine Phosphoribosylpyrophosphate, subunit 1, domain 1"/>
    <property type="match status" value="1"/>
</dbReference>
<organism evidence="2">
    <name type="scientific">marine metagenome</name>
    <dbReference type="NCBI Taxonomy" id="408172"/>
    <lineage>
        <taxon>unclassified sequences</taxon>
        <taxon>metagenomes</taxon>
        <taxon>ecological metagenomes</taxon>
    </lineage>
</organism>
<dbReference type="AlphaFoldDB" id="A0A382UYQ7"/>
<evidence type="ECO:0000313" key="2">
    <source>
        <dbReference type="EMBL" id="SVD39383.1"/>
    </source>
</evidence>
<sequence length="289" mass="32220">TLMIPEHREFIEAYSNGINAWQNNNKLPIEFALTSITPEPWSILDILAWGRVMTWTLSHGWSGALTRQEIINKVGDDMAEELGIFYPEGTPSEIQNGIDTNNLQIDEIVDSSEGPFLAKDMEGGGRGSNAWVIASEKSETGRPILCNDTHLVLTMPGIWYMNHLNSKGGYNCTGFTIPGLPGLLLGHNEHIAWGITLAYTDVEDIFVEKQDVKDPEKYEYLGEMKKYDEIKEIITVKGEVDHVETIRKTIHGPLIGSVTEYSSQTITLCSKSLQPNTIMGGFFDINQAE</sequence>
<evidence type="ECO:0008006" key="3">
    <source>
        <dbReference type="Google" id="ProtNLM"/>
    </source>
</evidence>
<dbReference type="GO" id="GO:0016811">
    <property type="term" value="F:hydrolase activity, acting on carbon-nitrogen (but not peptide) bonds, in linear amides"/>
    <property type="evidence" value="ECO:0007669"/>
    <property type="project" value="InterPro"/>
</dbReference>
<dbReference type="Pfam" id="PF01804">
    <property type="entry name" value="Penicil_amidase"/>
    <property type="match status" value="1"/>
</dbReference>
<proteinExistence type="inferred from homology"/>
<evidence type="ECO:0000256" key="1">
    <source>
        <dbReference type="ARBA" id="ARBA00006586"/>
    </source>
</evidence>
<gene>
    <name evidence="2" type="ORF">METZ01_LOCUS392237</name>
</gene>
<feature type="non-terminal residue" evidence="2">
    <location>
        <position position="289"/>
    </location>
</feature>
<protein>
    <recommendedName>
        <fullName evidence="3">Penicillin acylase family protein</fullName>
    </recommendedName>
</protein>
<dbReference type="PANTHER" id="PTHR34218:SF4">
    <property type="entry name" value="ACYL-HOMOSERINE LACTONE ACYLASE QUIP"/>
    <property type="match status" value="1"/>
</dbReference>
<comment type="similarity">
    <text evidence="1">Belongs to the peptidase S45 family.</text>
</comment>
<reference evidence="2" key="1">
    <citation type="submission" date="2018-05" db="EMBL/GenBank/DDBJ databases">
        <authorList>
            <person name="Lanie J.A."/>
            <person name="Ng W.-L."/>
            <person name="Kazmierczak K.M."/>
            <person name="Andrzejewski T.M."/>
            <person name="Davidsen T.M."/>
            <person name="Wayne K.J."/>
            <person name="Tettelin H."/>
            <person name="Glass J.I."/>
            <person name="Rusch D."/>
            <person name="Podicherti R."/>
            <person name="Tsui H.-C.T."/>
            <person name="Winkler M.E."/>
        </authorList>
    </citation>
    <scope>NUCLEOTIDE SEQUENCE</scope>
</reference>
<dbReference type="InterPro" id="IPR002692">
    <property type="entry name" value="S45"/>
</dbReference>
<dbReference type="SUPFAM" id="SSF56235">
    <property type="entry name" value="N-terminal nucleophile aminohydrolases (Ntn hydrolases)"/>
    <property type="match status" value="1"/>
</dbReference>
<feature type="non-terminal residue" evidence="2">
    <location>
        <position position="1"/>
    </location>
</feature>
<dbReference type="InterPro" id="IPR023343">
    <property type="entry name" value="Penicillin_amidase_dom1"/>
</dbReference>
<accession>A0A382UYQ7</accession>
<dbReference type="PANTHER" id="PTHR34218">
    <property type="entry name" value="PEPTIDASE S45 PENICILLIN AMIDASE"/>
    <property type="match status" value="1"/>
</dbReference>
<dbReference type="Gene3D" id="1.10.439.10">
    <property type="entry name" value="Penicillin Amidohydrolase, domain 1"/>
    <property type="match status" value="1"/>
</dbReference>
<dbReference type="InterPro" id="IPR029055">
    <property type="entry name" value="Ntn_hydrolases_N"/>
</dbReference>
<dbReference type="EMBL" id="UINC01147832">
    <property type="protein sequence ID" value="SVD39383.1"/>
    <property type="molecule type" value="Genomic_DNA"/>
</dbReference>